<proteinExistence type="inferred from homology"/>
<organism evidence="3 4">
    <name type="scientific">Brachybacterium equifaecis</name>
    <dbReference type="NCBI Taxonomy" id="2910770"/>
    <lineage>
        <taxon>Bacteria</taxon>
        <taxon>Bacillati</taxon>
        <taxon>Actinomycetota</taxon>
        <taxon>Actinomycetes</taxon>
        <taxon>Micrococcales</taxon>
        <taxon>Dermabacteraceae</taxon>
        <taxon>Brachybacterium</taxon>
    </lineage>
</organism>
<evidence type="ECO:0000256" key="1">
    <source>
        <dbReference type="ARBA" id="ARBA00007227"/>
    </source>
</evidence>
<reference evidence="3" key="1">
    <citation type="submission" date="2022-02" db="EMBL/GenBank/DDBJ databases">
        <authorList>
            <person name="Lee M."/>
            <person name="Kim S.-J."/>
            <person name="Jung M.-Y."/>
        </authorList>
    </citation>
    <scope>NUCLEOTIDE SEQUENCE</scope>
    <source>
        <strain evidence="3">JHP9</strain>
    </source>
</reference>
<name>A0ABT0R619_9MICO</name>
<dbReference type="PANTHER" id="PTHR43236:SF2">
    <property type="entry name" value="BLL0069 PROTEIN"/>
    <property type="match status" value="1"/>
</dbReference>
<dbReference type="InterPro" id="IPR052345">
    <property type="entry name" value="Rad_response_metalloprotease"/>
</dbReference>
<evidence type="ECO:0000313" key="4">
    <source>
        <dbReference type="Proteomes" id="UP001203761"/>
    </source>
</evidence>
<evidence type="ECO:0000259" key="2">
    <source>
        <dbReference type="Pfam" id="PF06114"/>
    </source>
</evidence>
<dbReference type="PANTHER" id="PTHR43236">
    <property type="entry name" value="ANTITOXIN HIGA1"/>
    <property type="match status" value="1"/>
</dbReference>
<dbReference type="SUPFAM" id="SSF47413">
    <property type="entry name" value="lambda repressor-like DNA-binding domains"/>
    <property type="match status" value="1"/>
</dbReference>
<dbReference type="CDD" id="cd00093">
    <property type="entry name" value="HTH_XRE"/>
    <property type="match status" value="1"/>
</dbReference>
<accession>A0ABT0R619</accession>
<dbReference type="EMBL" id="JAKNCJ010000012">
    <property type="protein sequence ID" value="MCL6424360.1"/>
    <property type="molecule type" value="Genomic_DNA"/>
</dbReference>
<protein>
    <submittedName>
        <fullName evidence="3">ImmA/IrrE family metallo-endopeptidase</fullName>
    </submittedName>
</protein>
<dbReference type="RefSeq" id="WP_249738440.1">
    <property type="nucleotide sequence ID" value="NZ_JAKNCJ010000012.1"/>
</dbReference>
<keyword evidence="4" id="KW-1185">Reference proteome</keyword>
<comment type="caution">
    <text evidence="3">The sequence shown here is derived from an EMBL/GenBank/DDBJ whole genome shotgun (WGS) entry which is preliminary data.</text>
</comment>
<comment type="similarity">
    <text evidence="1">Belongs to the short-chain fatty acyl-CoA assimilation regulator (ScfR) family.</text>
</comment>
<feature type="domain" description="IrrE N-terminal-like" evidence="2">
    <location>
        <begin position="174"/>
        <end position="278"/>
    </location>
</feature>
<dbReference type="Pfam" id="PF06114">
    <property type="entry name" value="Peptidase_M78"/>
    <property type="match status" value="1"/>
</dbReference>
<dbReference type="InterPro" id="IPR010359">
    <property type="entry name" value="IrrE_HExxH"/>
</dbReference>
<evidence type="ECO:0000313" key="3">
    <source>
        <dbReference type="EMBL" id="MCL6424360.1"/>
    </source>
</evidence>
<gene>
    <name evidence="3" type="ORF">Bequi_13400</name>
</gene>
<dbReference type="Proteomes" id="UP001203761">
    <property type="component" value="Unassembled WGS sequence"/>
</dbReference>
<dbReference type="Gene3D" id="1.10.10.2910">
    <property type="match status" value="1"/>
</dbReference>
<dbReference type="InterPro" id="IPR010982">
    <property type="entry name" value="Lambda_DNA-bd_dom_sf"/>
</dbReference>
<dbReference type="InterPro" id="IPR001387">
    <property type="entry name" value="Cro/C1-type_HTH"/>
</dbReference>
<sequence length="363" mass="39202">MDDKSIGAAVSQAIKDSGRTQADVASAVHMDTAALSRSLSGQRAFKFLELAWIADLVGTSVDGLIGRPQTLPFMAAARATSTADAHVNAEVSDIARLIYERRRGLHQLDVGSPSALPDISDCASDQAIADRIVAALNEAQGGPWVMTEVDEFASAIEKAFGVDVWVRPLPEGIDGYCVHAAADGVHGIVATSKVPAQRIRFTLAHELAHLVLGDDTTNEPHRVDLDGESGIERRANEIAGMILIPRARIPLRDEWSTQQIRGEAHRFRVAPSTFAARVRARKYQAELGTLAEAWPASTADTTYDAWQAQNCVERPPRRLLHDLAEAYTSGEATVRPFAQVAGIDDMEDARRRARALISQSAAA</sequence>